<name>A0A0M0BSV8_9ARCH</name>
<gene>
    <name evidence="1" type="ORF">AC477_04275</name>
</gene>
<dbReference type="EMBL" id="LFWU01000102">
    <property type="protein sequence ID" value="KON31311.1"/>
    <property type="molecule type" value="Genomic_DNA"/>
</dbReference>
<evidence type="ECO:0000313" key="1">
    <source>
        <dbReference type="EMBL" id="KON31311.1"/>
    </source>
</evidence>
<protein>
    <recommendedName>
        <fullName evidence="3">MobA-like NTP transferase domain-containing protein</fullName>
    </recommendedName>
</protein>
<dbReference type="Gene3D" id="3.90.550.10">
    <property type="entry name" value="Spore Coat Polysaccharide Biosynthesis Protein SpsA, Chain A"/>
    <property type="match status" value="1"/>
</dbReference>
<evidence type="ECO:0008006" key="3">
    <source>
        <dbReference type="Google" id="ProtNLM"/>
    </source>
</evidence>
<organism evidence="1 2">
    <name type="scientific">miscellaneous Crenarchaeota group-1 archaeon SG8-32-1</name>
    <dbReference type="NCBI Taxonomy" id="1685124"/>
    <lineage>
        <taxon>Archaea</taxon>
        <taxon>Candidatus Bathyarchaeota</taxon>
        <taxon>MCG-1</taxon>
    </lineage>
</organism>
<reference evidence="1 2" key="1">
    <citation type="submission" date="2015-06" db="EMBL/GenBank/DDBJ databases">
        <title>New insights into the roles of widespread benthic archaea in carbon and nitrogen cycling.</title>
        <authorList>
            <person name="Lazar C.S."/>
            <person name="Baker B.J."/>
            <person name="Seitz K.W."/>
            <person name="Hyde A.S."/>
            <person name="Dick G.J."/>
            <person name="Hinrichs K.-U."/>
            <person name="Teske A.P."/>
        </authorList>
    </citation>
    <scope>NUCLEOTIDE SEQUENCE [LARGE SCALE GENOMIC DNA]</scope>
    <source>
        <strain evidence="1">SG8-32-1</strain>
    </source>
</reference>
<feature type="non-terminal residue" evidence="1">
    <location>
        <position position="1"/>
    </location>
</feature>
<accession>A0A0M0BSV8</accession>
<dbReference type="Proteomes" id="UP000037237">
    <property type="component" value="Unassembled WGS sequence"/>
</dbReference>
<sequence>DGQGYHSDVQQAVKDTNLNGPVLIISSDLPLLNGKFLDEIIERYEESGKPALTVLIPEEAFSMYGLSAVSQYEYEGKMYAVSGINIIDGGQILKEQEQEVVISCQPEAVFTVNSVNDLTAAKKYLTQIMGESKRNKD</sequence>
<dbReference type="AlphaFoldDB" id="A0A0M0BSV8"/>
<evidence type="ECO:0000313" key="2">
    <source>
        <dbReference type="Proteomes" id="UP000037237"/>
    </source>
</evidence>
<comment type="caution">
    <text evidence="1">The sequence shown here is derived from an EMBL/GenBank/DDBJ whole genome shotgun (WGS) entry which is preliminary data.</text>
</comment>
<dbReference type="SUPFAM" id="SSF53448">
    <property type="entry name" value="Nucleotide-diphospho-sugar transferases"/>
    <property type="match status" value="1"/>
</dbReference>
<dbReference type="InterPro" id="IPR029044">
    <property type="entry name" value="Nucleotide-diphossugar_trans"/>
</dbReference>
<proteinExistence type="predicted"/>